<gene>
    <name evidence="1" type="ORF">Q4521_16850</name>
</gene>
<sequence>MHLGPTTTNYLNALGLPVTAKPTLQLLQNIQSNHIALFSFNNLAVLLKQEIPLAIEVIAEKILRKKLGGYCFEQNKLAYHVLQNIGFKVELLLAKVVMNKDIEAPRTHRITLVTINEQRYLIDVGFGVQGPRHPILLELNTEQDQGDFCYRVAKYKNNDYCLQIKKPEGYFNLYHFDLGHYTNADCEIGHFYSHKHPNATFACNLVAGRRIYGEYYSLVNKELRHYQNGKETTTTIQTVNQLNSILKEHFLLHPQASDVEKVFQDL</sequence>
<dbReference type="AlphaFoldDB" id="A0AAW7X968"/>
<dbReference type="Pfam" id="PF00797">
    <property type="entry name" value="Acetyltransf_2"/>
    <property type="match status" value="1"/>
</dbReference>
<name>A0AAW7X968_9GAMM</name>
<accession>A0AAW7X968</accession>
<reference evidence="1" key="1">
    <citation type="submission" date="2023-07" db="EMBL/GenBank/DDBJ databases">
        <title>Genome content predicts the carbon catabolic preferences of heterotrophic bacteria.</title>
        <authorList>
            <person name="Gralka M."/>
        </authorList>
    </citation>
    <scope>NUCLEOTIDE SEQUENCE</scope>
    <source>
        <strain evidence="1">I3M17_2</strain>
    </source>
</reference>
<organism evidence="1 2">
    <name type="scientific">Saccharophagus degradans</name>
    <dbReference type="NCBI Taxonomy" id="86304"/>
    <lineage>
        <taxon>Bacteria</taxon>
        <taxon>Pseudomonadati</taxon>
        <taxon>Pseudomonadota</taxon>
        <taxon>Gammaproteobacteria</taxon>
        <taxon>Cellvibrionales</taxon>
        <taxon>Cellvibrionaceae</taxon>
        <taxon>Saccharophagus</taxon>
    </lineage>
</organism>
<dbReference type="RefSeq" id="WP_216062776.1">
    <property type="nucleotide sequence ID" value="NZ_JAHKPP010000005.1"/>
</dbReference>
<proteinExistence type="predicted"/>
<evidence type="ECO:0000313" key="2">
    <source>
        <dbReference type="Proteomes" id="UP001169760"/>
    </source>
</evidence>
<dbReference type="PANTHER" id="PTHR11786:SF0">
    <property type="entry name" value="ARYLAMINE N-ACETYLTRANSFERASE 4-RELATED"/>
    <property type="match status" value="1"/>
</dbReference>
<dbReference type="EMBL" id="JAUOPB010000013">
    <property type="protein sequence ID" value="MDO6424157.1"/>
    <property type="molecule type" value="Genomic_DNA"/>
</dbReference>
<protein>
    <submittedName>
        <fullName evidence="1">Arylamine N-acetyltransferase</fullName>
    </submittedName>
</protein>
<dbReference type="InterPro" id="IPR001447">
    <property type="entry name" value="Arylamine_N-AcTrfase"/>
</dbReference>
<dbReference type="PANTHER" id="PTHR11786">
    <property type="entry name" value="N-HYDROXYARYLAMINE O-ACETYLTRANSFERASE"/>
    <property type="match status" value="1"/>
</dbReference>
<evidence type="ECO:0000313" key="1">
    <source>
        <dbReference type="EMBL" id="MDO6424157.1"/>
    </source>
</evidence>
<dbReference type="Proteomes" id="UP001169760">
    <property type="component" value="Unassembled WGS sequence"/>
</dbReference>
<dbReference type="GO" id="GO:0016407">
    <property type="term" value="F:acetyltransferase activity"/>
    <property type="evidence" value="ECO:0007669"/>
    <property type="project" value="InterPro"/>
</dbReference>
<comment type="caution">
    <text evidence="1">The sequence shown here is derived from an EMBL/GenBank/DDBJ whole genome shotgun (WGS) entry which is preliminary data.</text>
</comment>